<dbReference type="Ensembl" id="ENSNNAT00000011098.1">
    <property type="protein sequence ID" value="ENSNNAP00000010610.1"/>
    <property type="gene ID" value="ENSNNAG00000007087.1"/>
</dbReference>
<dbReference type="AlphaFoldDB" id="A0A8C6X8D7"/>
<keyword evidence="2" id="KW-0472">Membrane</keyword>
<dbReference type="Proteomes" id="UP000694559">
    <property type="component" value="Unplaced"/>
</dbReference>
<evidence type="ECO:0000256" key="2">
    <source>
        <dbReference type="SAM" id="Phobius"/>
    </source>
</evidence>
<feature type="compositionally biased region" description="Basic and acidic residues" evidence="1">
    <location>
        <begin position="363"/>
        <end position="372"/>
    </location>
</feature>
<evidence type="ECO:0000256" key="1">
    <source>
        <dbReference type="SAM" id="MobiDB-lite"/>
    </source>
</evidence>
<dbReference type="CDD" id="cd00096">
    <property type="entry name" value="Ig"/>
    <property type="match status" value="1"/>
</dbReference>
<dbReference type="PANTHER" id="PTHR45166:SF1">
    <property type="entry name" value="V-SET AND IMMUNOGLOBULIN DOMAIN-CONTAINING PROTEIN 8"/>
    <property type="match status" value="1"/>
</dbReference>
<dbReference type="GeneTree" id="ENSGT00940000161712"/>
<feature type="compositionally biased region" description="Low complexity" evidence="1">
    <location>
        <begin position="416"/>
        <end position="429"/>
    </location>
</feature>
<proteinExistence type="predicted"/>
<feature type="domain" description="Ig-like" evidence="4">
    <location>
        <begin position="20"/>
        <end position="185"/>
    </location>
</feature>
<dbReference type="SMART" id="SM00408">
    <property type="entry name" value="IGc2"/>
    <property type="match status" value="1"/>
</dbReference>
<dbReference type="PANTHER" id="PTHR45166">
    <property type="entry name" value="V-SET AND IMMUNOGLOBULIN DOMAIN-CONTAINING PROTEIN 8"/>
    <property type="match status" value="1"/>
</dbReference>
<dbReference type="InterPro" id="IPR013783">
    <property type="entry name" value="Ig-like_fold"/>
</dbReference>
<feature type="transmembrane region" description="Helical" evidence="2">
    <location>
        <begin position="287"/>
        <end position="313"/>
    </location>
</feature>
<dbReference type="SUPFAM" id="SSF48726">
    <property type="entry name" value="Immunoglobulin"/>
    <property type="match status" value="2"/>
</dbReference>
<organism evidence="5 6">
    <name type="scientific">Naja naja</name>
    <name type="common">Indian cobra</name>
    <dbReference type="NCBI Taxonomy" id="35670"/>
    <lineage>
        <taxon>Eukaryota</taxon>
        <taxon>Metazoa</taxon>
        <taxon>Chordata</taxon>
        <taxon>Craniata</taxon>
        <taxon>Vertebrata</taxon>
        <taxon>Euteleostomi</taxon>
        <taxon>Lepidosauria</taxon>
        <taxon>Squamata</taxon>
        <taxon>Bifurcata</taxon>
        <taxon>Unidentata</taxon>
        <taxon>Episquamata</taxon>
        <taxon>Toxicofera</taxon>
        <taxon>Serpentes</taxon>
        <taxon>Colubroidea</taxon>
        <taxon>Elapidae</taxon>
        <taxon>Elapinae</taxon>
        <taxon>Naja</taxon>
    </lineage>
</organism>
<reference evidence="5" key="2">
    <citation type="submission" date="2025-09" db="UniProtKB">
        <authorList>
            <consortium name="Ensembl"/>
        </authorList>
    </citation>
    <scope>IDENTIFICATION</scope>
</reference>
<dbReference type="InterPro" id="IPR003598">
    <property type="entry name" value="Ig_sub2"/>
</dbReference>
<sequence length="476" mass="51558">MTGIQALRFFLLCLAPALSPAVKINAKGREIIYLAKGESVKLGCPFELEPQDDGPNDLDIEWTQMNADPTNLDNVCCSLLPAHQILSYQGQQVIHPGYPYLHPRGGSGNHDASRFGNPGFQQSEGGQRFGSVDDCCHGLQQRVNFALPDPSKYDASINLQNVQISDSATYECKVKKTSVATRKVTVMVLEKPSTPHCSISGKVFLGNEITLRCASQTGTPPLMYRWTKMSDYPLESGLPANTMAGSSPGDLVIRNVSPNHLGIYQCIVSNKVGSARCTLEVSHDSPLLTIIVGAVLGSLLFLVLLICLIVCLVRCCKKKRGKKESNQIRVDTAAPRPRPESRNSSLRSVLGYIPHNISFMQRRKYESPREQEGVEMVSANRDPELSPSSCASPLASGHPSMVTTKARVHYDPSGPSYSHAKSAASASSSHPLCHESPNSDSPTCDRDASHGKRSHPGQFGGVPVMIPAKTRDGLVI</sequence>
<evidence type="ECO:0000256" key="3">
    <source>
        <dbReference type="SAM" id="SignalP"/>
    </source>
</evidence>
<feature type="signal peptide" evidence="3">
    <location>
        <begin position="1"/>
        <end position="21"/>
    </location>
</feature>
<dbReference type="PROSITE" id="PS50835">
    <property type="entry name" value="IG_LIKE"/>
    <property type="match status" value="2"/>
</dbReference>
<dbReference type="Pfam" id="PF07686">
    <property type="entry name" value="V-set"/>
    <property type="match status" value="1"/>
</dbReference>
<dbReference type="InterPro" id="IPR007110">
    <property type="entry name" value="Ig-like_dom"/>
</dbReference>
<name>A0A8C6X8D7_NAJNA</name>
<feature type="domain" description="Ig-like" evidence="4">
    <location>
        <begin position="192"/>
        <end position="282"/>
    </location>
</feature>
<evidence type="ECO:0000259" key="4">
    <source>
        <dbReference type="PROSITE" id="PS50835"/>
    </source>
</evidence>
<keyword evidence="2" id="KW-1133">Transmembrane helix</keyword>
<accession>A0A8C6X8D7</accession>
<feature type="region of interest" description="Disordered" evidence="1">
    <location>
        <begin position="362"/>
        <end position="476"/>
    </location>
</feature>
<keyword evidence="2" id="KW-0812">Transmembrane</keyword>
<keyword evidence="6" id="KW-1185">Reference proteome</keyword>
<dbReference type="OMA" id="PSPIYVK"/>
<dbReference type="InterPro" id="IPR052871">
    <property type="entry name" value="V-set/Ig_domain"/>
</dbReference>
<dbReference type="InterPro" id="IPR003599">
    <property type="entry name" value="Ig_sub"/>
</dbReference>
<feature type="region of interest" description="Disordered" evidence="1">
    <location>
        <begin position="325"/>
        <end position="346"/>
    </location>
</feature>
<evidence type="ECO:0000313" key="5">
    <source>
        <dbReference type="Ensembl" id="ENSNNAP00000010610.1"/>
    </source>
</evidence>
<feature type="chain" id="PRO_5034290134" description="Ig-like domain-containing protein" evidence="3">
    <location>
        <begin position="22"/>
        <end position="476"/>
    </location>
</feature>
<reference evidence="5" key="1">
    <citation type="submission" date="2025-08" db="UniProtKB">
        <authorList>
            <consortium name="Ensembl"/>
        </authorList>
    </citation>
    <scope>IDENTIFICATION</scope>
</reference>
<protein>
    <recommendedName>
        <fullName evidence="4">Ig-like domain-containing protein</fullName>
    </recommendedName>
</protein>
<evidence type="ECO:0000313" key="6">
    <source>
        <dbReference type="Proteomes" id="UP000694559"/>
    </source>
</evidence>
<dbReference type="InterPro" id="IPR013106">
    <property type="entry name" value="Ig_V-set"/>
</dbReference>
<feature type="compositionally biased region" description="Low complexity" evidence="1">
    <location>
        <begin position="385"/>
        <end position="396"/>
    </location>
</feature>
<dbReference type="InterPro" id="IPR036179">
    <property type="entry name" value="Ig-like_dom_sf"/>
</dbReference>
<dbReference type="Pfam" id="PF13927">
    <property type="entry name" value="Ig_3"/>
    <property type="match status" value="1"/>
</dbReference>
<keyword evidence="3" id="KW-0732">Signal</keyword>
<dbReference type="SMART" id="SM00409">
    <property type="entry name" value="IG"/>
    <property type="match status" value="2"/>
</dbReference>
<dbReference type="OrthoDB" id="10045577at2759"/>
<dbReference type="Gene3D" id="2.60.40.10">
    <property type="entry name" value="Immunoglobulins"/>
    <property type="match status" value="2"/>
</dbReference>